<dbReference type="EMBL" id="CAJNOC010000858">
    <property type="protein sequence ID" value="CAF0810499.1"/>
    <property type="molecule type" value="Genomic_DNA"/>
</dbReference>
<dbReference type="GO" id="GO:0000145">
    <property type="term" value="C:exocyst"/>
    <property type="evidence" value="ECO:0007669"/>
    <property type="project" value="InterPro"/>
</dbReference>
<dbReference type="Pfam" id="PF09763">
    <property type="entry name" value="Sec3_CC"/>
    <property type="match status" value="1"/>
</dbReference>
<protein>
    <recommendedName>
        <fullName evidence="10">Exocyst complex component 1</fullName>
    </recommendedName>
</protein>
<evidence type="ECO:0000256" key="4">
    <source>
        <dbReference type="ARBA" id="ARBA00023054"/>
    </source>
</evidence>
<reference evidence="8" key="1">
    <citation type="submission" date="2021-02" db="EMBL/GenBank/DDBJ databases">
        <authorList>
            <person name="Nowell W R."/>
        </authorList>
    </citation>
    <scope>NUCLEOTIDE SEQUENCE</scope>
    <source>
        <strain evidence="8">Ploen Becks lab</strain>
    </source>
</reference>
<keyword evidence="4 5" id="KW-0175">Coiled coil</keyword>
<dbReference type="InterPro" id="IPR048628">
    <property type="entry name" value="Sec3_C"/>
</dbReference>
<keyword evidence="9" id="KW-1185">Reference proteome</keyword>
<dbReference type="GO" id="GO:0006893">
    <property type="term" value="P:Golgi to plasma membrane transport"/>
    <property type="evidence" value="ECO:0007669"/>
    <property type="project" value="TreeGrafter"/>
</dbReference>
<gene>
    <name evidence="8" type="ORF">OXX778_LOCUS6947</name>
</gene>
<feature type="coiled-coil region" evidence="5">
    <location>
        <begin position="269"/>
        <end position="296"/>
    </location>
</feature>
<dbReference type="AlphaFoldDB" id="A0A813T740"/>
<feature type="domain" description="Exocyst complex component Sec3 C-terminal" evidence="7">
    <location>
        <begin position="616"/>
        <end position="905"/>
    </location>
</feature>
<sequence>MFKSIQQKLKDASILEENEPILSFIQVVDFNKQQQQFKKIAKEELASLVQNKFYYFLASIKTADNDSTPIIYLLKLNDKTNDFKLKVTYYLDDIKTITKIDNTIKQTLSNGNSLETNVYAFELLFRCDSDDSLNETTDQKLKFVWQCNKVEERNDFLDTLWKLSEQFLKASSRPKFINYKFEPKKTLVQTKDDEESNDNSIIKDINQQYEISKTDEDSLLKLMSECDFASSNAEKFIEKLQTELLQLDTSNIESIMNSEENTLKLIDMLDVAVQEIDKIDDRLKEYEDKISAVGDAVRIVGERDNVIQLQQNNQFALLELLESMIINLDFPAENLHVLKSLDLTKPESIRKVIKVANNLLDLLETELPSSLTKMKAYEEQKKTLEKYKISFCGHLCKNLRNAIGHATNKHLESEGKNDANRVTIPSHKKIHDDLLALKELVFWVHRSNCMFSEQNQTKTFYEDLKQNYIETIKQLYIKEVNEFCMSAKAGIAKLDRPRPNVSMENIKGSMIRSLEKSHIGDSFGSKTDQNHKDTLKAIFVKLLNYLTNAVTSEEKFCLEFFAIPPKQGKLDESIVSSNSGNSKLLSNLPRTNSNLSLVSTNTTSSKLLGDPKTDFSVLKEIFSVLIEDQVKQVMDSIIKTDYIMVLFLYSNMLAGVSTCHQNRQYMHQPMVGLLRFAKEKCDEFVRNFKEFISETKVNRKEKIGILKFVKYFEEFVKEAEICWEPIKNDYSEKLCNIYEGIVRDIFKAIEDIASVSQKTPQEVVLFQNYHQMTHIMRGINGLKDLTRKAREDYINWQKEYVKRLFGRPLEKIHIFFEKVQAKLDRGYVHQDISYQLELSANNLAQIISEYPAREVKRGLYDLYNKVEKHLEDNSSLLQVVWRDMSTEFITQYKNYETLIKLCYEGHNIKFDFTQEDIYKFFNEISIERSKEHKF</sequence>
<feature type="domain" description="Exocyst complex component Sec3 coiled-coil" evidence="6">
    <location>
        <begin position="233"/>
        <end position="361"/>
    </location>
</feature>
<evidence type="ECO:0000256" key="5">
    <source>
        <dbReference type="SAM" id="Coils"/>
    </source>
</evidence>
<evidence type="ECO:0000313" key="8">
    <source>
        <dbReference type="EMBL" id="CAF0810499.1"/>
    </source>
</evidence>
<dbReference type="GO" id="GO:0005546">
    <property type="term" value="F:phosphatidylinositol-4,5-bisphosphate binding"/>
    <property type="evidence" value="ECO:0007669"/>
    <property type="project" value="TreeGrafter"/>
</dbReference>
<evidence type="ECO:0000259" key="7">
    <source>
        <dbReference type="Pfam" id="PF20654"/>
    </source>
</evidence>
<accession>A0A813T740</accession>
<keyword evidence="3" id="KW-0268">Exocytosis</keyword>
<evidence type="ECO:0000259" key="6">
    <source>
        <dbReference type="Pfam" id="PF09763"/>
    </source>
</evidence>
<comment type="similarity">
    <text evidence="1">Belongs to the SEC3 family.</text>
</comment>
<organism evidence="8 9">
    <name type="scientific">Brachionus calyciflorus</name>
    <dbReference type="NCBI Taxonomy" id="104777"/>
    <lineage>
        <taxon>Eukaryota</taxon>
        <taxon>Metazoa</taxon>
        <taxon>Spiralia</taxon>
        <taxon>Gnathifera</taxon>
        <taxon>Rotifera</taxon>
        <taxon>Eurotatoria</taxon>
        <taxon>Monogononta</taxon>
        <taxon>Pseudotrocha</taxon>
        <taxon>Ploima</taxon>
        <taxon>Brachionidae</taxon>
        <taxon>Brachionus</taxon>
    </lineage>
</organism>
<evidence type="ECO:0000313" key="9">
    <source>
        <dbReference type="Proteomes" id="UP000663879"/>
    </source>
</evidence>
<dbReference type="PANTHER" id="PTHR16092">
    <property type="entry name" value="SEC3/SYNTAXIN-RELATED"/>
    <property type="match status" value="1"/>
</dbReference>
<evidence type="ECO:0000256" key="3">
    <source>
        <dbReference type="ARBA" id="ARBA00022483"/>
    </source>
</evidence>
<comment type="caution">
    <text evidence="8">The sequence shown here is derived from an EMBL/GenBank/DDBJ whole genome shotgun (WGS) entry which is preliminary data.</text>
</comment>
<dbReference type="GO" id="GO:0005886">
    <property type="term" value="C:plasma membrane"/>
    <property type="evidence" value="ECO:0007669"/>
    <property type="project" value="TreeGrafter"/>
</dbReference>
<evidence type="ECO:0008006" key="10">
    <source>
        <dbReference type="Google" id="ProtNLM"/>
    </source>
</evidence>
<dbReference type="Proteomes" id="UP000663879">
    <property type="component" value="Unassembled WGS sequence"/>
</dbReference>
<dbReference type="OrthoDB" id="27109at2759"/>
<dbReference type="PANTHER" id="PTHR16092:SF14">
    <property type="entry name" value="EXOCYST COMPLEX COMPONENT 1 ISOFORM X1"/>
    <property type="match status" value="1"/>
</dbReference>
<keyword evidence="2" id="KW-0813">Transport</keyword>
<proteinExistence type="inferred from homology"/>
<dbReference type="Pfam" id="PF20654">
    <property type="entry name" value="Sec3_C-term"/>
    <property type="match status" value="1"/>
</dbReference>
<evidence type="ECO:0000256" key="2">
    <source>
        <dbReference type="ARBA" id="ARBA00022448"/>
    </source>
</evidence>
<evidence type="ECO:0000256" key="1">
    <source>
        <dbReference type="ARBA" id="ARBA00006518"/>
    </source>
</evidence>
<name>A0A813T740_9BILA</name>
<dbReference type="InterPro" id="IPR019160">
    <property type="entry name" value="Sec3_CC"/>
</dbReference>
<dbReference type="GO" id="GO:0006887">
    <property type="term" value="P:exocytosis"/>
    <property type="evidence" value="ECO:0007669"/>
    <property type="project" value="UniProtKB-KW"/>
</dbReference>